<gene>
    <name evidence="1" type="ORF">NDU88_000918</name>
</gene>
<dbReference type="EMBL" id="JANPWB010000013">
    <property type="protein sequence ID" value="KAJ1103495.1"/>
    <property type="molecule type" value="Genomic_DNA"/>
</dbReference>
<accession>A0AAV7ML44</accession>
<dbReference type="AlphaFoldDB" id="A0AAV7ML44"/>
<reference evidence="1" key="1">
    <citation type="journal article" date="2022" name="bioRxiv">
        <title>Sequencing and chromosome-scale assembly of the giantPleurodeles waltlgenome.</title>
        <authorList>
            <person name="Brown T."/>
            <person name="Elewa A."/>
            <person name="Iarovenko S."/>
            <person name="Subramanian E."/>
            <person name="Araus A.J."/>
            <person name="Petzold A."/>
            <person name="Susuki M."/>
            <person name="Suzuki K.-i.T."/>
            <person name="Hayashi T."/>
            <person name="Toyoda A."/>
            <person name="Oliveira C."/>
            <person name="Osipova E."/>
            <person name="Leigh N.D."/>
            <person name="Simon A."/>
            <person name="Yun M.H."/>
        </authorList>
    </citation>
    <scope>NUCLEOTIDE SEQUENCE</scope>
    <source>
        <strain evidence="1">20211129_DDA</strain>
        <tissue evidence="1">Liver</tissue>
    </source>
</reference>
<keyword evidence="2" id="KW-1185">Reference proteome</keyword>
<evidence type="ECO:0000313" key="2">
    <source>
        <dbReference type="Proteomes" id="UP001066276"/>
    </source>
</evidence>
<evidence type="ECO:0000313" key="1">
    <source>
        <dbReference type="EMBL" id="KAJ1103495.1"/>
    </source>
</evidence>
<protein>
    <submittedName>
        <fullName evidence="1">Uncharacterized protein</fullName>
    </submittedName>
</protein>
<sequence>MGAPFTTDCPPQNEPRSYKLEGKLRCEEGTEQAVPGEGGSWRGRLSQAVVTAVEQGLGLATASAEESNVENAGAILRLRPLERGAARAVVLADNRAEQKSGPPTL</sequence>
<comment type="caution">
    <text evidence="1">The sequence shown here is derived from an EMBL/GenBank/DDBJ whole genome shotgun (WGS) entry which is preliminary data.</text>
</comment>
<organism evidence="1 2">
    <name type="scientific">Pleurodeles waltl</name>
    <name type="common">Iberian ribbed newt</name>
    <dbReference type="NCBI Taxonomy" id="8319"/>
    <lineage>
        <taxon>Eukaryota</taxon>
        <taxon>Metazoa</taxon>
        <taxon>Chordata</taxon>
        <taxon>Craniata</taxon>
        <taxon>Vertebrata</taxon>
        <taxon>Euteleostomi</taxon>
        <taxon>Amphibia</taxon>
        <taxon>Batrachia</taxon>
        <taxon>Caudata</taxon>
        <taxon>Salamandroidea</taxon>
        <taxon>Salamandridae</taxon>
        <taxon>Pleurodelinae</taxon>
        <taxon>Pleurodeles</taxon>
    </lineage>
</organism>
<name>A0AAV7ML44_PLEWA</name>
<proteinExistence type="predicted"/>
<dbReference type="Proteomes" id="UP001066276">
    <property type="component" value="Chromosome 9"/>
</dbReference>